<gene>
    <name evidence="1" type="ordered locus">Hoch_4404</name>
</gene>
<dbReference type="HOGENOM" id="CLU_3216989_0_0_7"/>
<dbReference type="KEGG" id="hoh:Hoch_4404"/>
<organism evidence="1 2">
    <name type="scientific">Haliangium ochraceum (strain DSM 14365 / JCM 11303 / SMP-2)</name>
    <dbReference type="NCBI Taxonomy" id="502025"/>
    <lineage>
        <taxon>Bacteria</taxon>
        <taxon>Pseudomonadati</taxon>
        <taxon>Myxococcota</taxon>
        <taxon>Polyangia</taxon>
        <taxon>Haliangiales</taxon>
        <taxon>Kofleriaceae</taxon>
        <taxon>Haliangium</taxon>
    </lineage>
</organism>
<evidence type="ECO:0000313" key="1">
    <source>
        <dbReference type="EMBL" id="ACY16898.1"/>
    </source>
</evidence>
<proteinExistence type="predicted"/>
<dbReference type="AlphaFoldDB" id="D0LNJ3"/>
<keyword evidence="2" id="KW-1185">Reference proteome</keyword>
<protein>
    <submittedName>
        <fullName evidence="1">Uncharacterized protein</fullName>
    </submittedName>
</protein>
<dbReference type="Proteomes" id="UP000001880">
    <property type="component" value="Chromosome"/>
</dbReference>
<dbReference type="STRING" id="502025.Hoch_4404"/>
<sequence length="44" mass="5086">MRDPQKIRPIGSPVRAVLRDSHMRIQDSLVGLHERKCVLLFAFV</sequence>
<dbReference type="EMBL" id="CP001804">
    <property type="protein sequence ID" value="ACY16898.1"/>
    <property type="molecule type" value="Genomic_DNA"/>
</dbReference>
<name>D0LNJ3_HALO1</name>
<evidence type="ECO:0000313" key="2">
    <source>
        <dbReference type="Proteomes" id="UP000001880"/>
    </source>
</evidence>
<accession>D0LNJ3</accession>
<reference evidence="1 2" key="1">
    <citation type="journal article" date="2010" name="Stand. Genomic Sci.">
        <title>Complete genome sequence of Haliangium ochraceum type strain (SMP-2).</title>
        <authorList>
            <consortium name="US DOE Joint Genome Institute (JGI-PGF)"/>
            <person name="Ivanova N."/>
            <person name="Daum C."/>
            <person name="Lang E."/>
            <person name="Abt B."/>
            <person name="Kopitz M."/>
            <person name="Saunders E."/>
            <person name="Lapidus A."/>
            <person name="Lucas S."/>
            <person name="Glavina Del Rio T."/>
            <person name="Nolan M."/>
            <person name="Tice H."/>
            <person name="Copeland A."/>
            <person name="Cheng J.F."/>
            <person name="Chen F."/>
            <person name="Bruce D."/>
            <person name="Goodwin L."/>
            <person name="Pitluck S."/>
            <person name="Mavromatis K."/>
            <person name="Pati A."/>
            <person name="Mikhailova N."/>
            <person name="Chen A."/>
            <person name="Palaniappan K."/>
            <person name="Land M."/>
            <person name="Hauser L."/>
            <person name="Chang Y.J."/>
            <person name="Jeffries C.D."/>
            <person name="Detter J.C."/>
            <person name="Brettin T."/>
            <person name="Rohde M."/>
            <person name="Goker M."/>
            <person name="Bristow J."/>
            <person name="Markowitz V."/>
            <person name="Eisen J.A."/>
            <person name="Hugenholtz P."/>
            <person name="Kyrpides N.C."/>
            <person name="Klenk H.P."/>
        </authorList>
    </citation>
    <scope>NUCLEOTIDE SEQUENCE [LARGE SCALE GENOMIC DNA]</scope>
    <source>
        <strain evidence="2">DSM 14365 / CIP 107738 / JCM 11303 / AJ 13395 / SMP-2</strain>
    </source>
</reference>